<evidence type="ECO:0000313" key="4">
    <source>
        <dbReference type="EMBL" id="MFD1536548.1"/>
    </source>
</evidence>
<dbReference type="InterPro" id="IPR000719">
    <property type="entry name" value="Prot_kinase_dom"/>
</dbReference>
<comment type="caution">
    <text evidence="4">The sequence shown here is derived from an EMBL/GenBank/DDBJ whole genome shotgun (WGS) entry which is preliminary data.</text>
</comment>
<gene>
    <name evidence="4" type="ORF">ACFSJ0_05855</name>
</gene>
<dbReference type="Pfam" id="PF00400">
    <property type="entry name" value="WD40"/>
    <property type="match status" value="1"/>
</dbReference>
<accession>A0ABW4G333</accession>
<dbReference type="SMART" id="SM00220">
    <property type="entry name" value="S_TKc"/>
    <property type="match status" value="1"/>
</dbReference>
<feature type="domain" description="Protein kinase" evidence="3">
    <location>
        <begin position="8"/>
        <end position="208"/>
    </location>
</feature>
<dbReference type="PANTHER" id="PTHR19879">
    <property type="entry name" value="TRANSCRIPTION INITIATION FACTOR TFIID"/>
    <property type="match status" value="1"/>
</dbReference>
<dbReference type="Proteomes" id="UP001597097">
    <property type="component" value="Unassembled WGS sequence"/>
</dbReference>
<protein>
    <recommendedName>
        <fullName evidence="3">Protein kinase domain-containing protein</fullName>
    </recommendedName>
</protein>
<keyword evidence="2" id="KW-0472">Membrane</keyword>
<keyword evidence="2" id="KW-0812">Transmembrane</keyword>
<keyword evidence="2" id="KW-1133">Transmembrane helix</keyword>
<evidence type="ECO:0000256" key="1">
    <source>
        <dbReference type="SAM" id="MobiDB-lite"/>
    </source>
</evidence>
<feature type="region of interest" description="Disordered" evidence="1">
    <location>
        <begin position="299"/>
        <end position="380"/>
    </location>
</feature>
<dbReference type="SMART" id="SM00320">
    <property type="entry name" value="WD40"/>
    <property type="match status" value="3"/>
</dbReference>
<keyword evidence="5" id="KW-1185">Reference proteome</keyword>
<dbReference type="InterPro" id="IPR001680">
    <property type="entry name" value="WD40_rpt"/>
</dbReference>
<evidence type="ECO:0000256" key="2">
    <source>
        <dbReference type="SAM" id="Phobius"/>
    </source>
</evidence>
<proteinExistence type="predicted"/>
<dbReference type="RefSeq" id="WP_219530236.1">
    <property type="nucleotide sequence ID" value="NZ_JAHKRM010000008.1"/>
</dbReference>
<organism evidence="4 5">
    <name type="scientific">Nonomuraea guangzhouensis</name>
    <dbReference type="NCBI Taxonomy" id="1291555"/>
    <lineage>
        <taxon>Bacteria</taxon>
        <taxon>Bacillati</taxon>
        <taxon>Actinomycetota</taxon>
        <taxon>Actinomycetes</taxon>
        <taxon>Streptosporangiales</taxon>
        <taxon>Streptosporangiaceae</taxon>
        <taxon>Nonomuraea</taxon>
    </lineage>
</organism>
<feature type="compositionally biased region" description="Low complexity" evidence="1">
    <location>
        <begin position="304"/>
        <end position="358"/>
    </location>
</feature>
<name>A0ABW4G333_9ACTN</name>
<feature type="transmembrane region" description="Helical" evidence="2">
    <location>
        <begin position="478"/>
        <end position="498"/>
    </location>
</feature>
<dbReference type="PANTHER" id="PTHR19879:SF9">
    <property type="entry name" value="TRANSCRIPTION INITIATION FACTOR TFIID SUBUNIT 5"/>
    <property type="match status" value="1"/>
</dbReference>
<sequence>MTDRLGGYWLGSRLGGAVHDAYDESGTRYALTLLPSRPSFQVKAAMQVRSRSVARVVDVCLDGQVPYLVSEYVPGPTLGEVVGRRGPYEGDDLYLLAAATATGLAAIHEAGAVHGGLTPDRVVLGVEGPRLVGLGLGGDGSGPPGDVRDWGRLLVFAACGPSGLDRLPDQPDRLLNRLDRALRELVLAALRRDPDRRPSAHQLLLSLLDVPQSQQGRLLPPEPVDDPPLGARAESLYLQLSRADQDVVPEVFLRLVGMDPDGTDTRRGAIRTELVTGRPPEQAALDRVLKAYTEAGLITQTHDPNSSATNSPTANSPTANSPAAPNHSPSTPAPHPSLAAQSSSGLHPSLAAPSHAPSSPGPRATSAAQNPVPEPADPGDGVIITHAALLRAWPRLHEWLDAERDGLAVHRDLTRAARRWEAGGRRETDLFQEDELDRALAWAASGRRRVTLSAAEQAFLDGGRALVRGRARGRRRAMMVLASVTLVAVLAAIVVAVWQNGTADGRLDQAMARVAASRARALRAADPVTARRLSLAAWRLAPVAEARAALADSAADPAVDVFAAPYGGARSLDALSDDGTRLAALTDGTLRVYDTISGRQLATTAGPDQSVRAMAWSPDGRTLALVGVDRSYLWDTTSGAGVGPPFGRGLGAPGQQSAWFSPGGGLLFAAARQSGERWAWNLRTGRAAFVGQYVVVGPRDRVALVFAGTRSEVVRLSTGVRTPAPWLDRMPWEYAVFSPEGERVAIAEETGVQVYALNGVPVLPVRLRPSPGHLRFSTDGQLLASTDTDRVRVWRVADGTRLTDRQVPATGTDRPAQAALAPDGRWLRVLADHGTVLTIDLAHATPPPDPARAAASICGRYGGLSQPDWNQYLSEVPYRPVC</sequence>
<evidence type="ECO:0000313" key="5">
    <source>
        <dbReference type="Proteomes" id="UP001597097"/>
    </source>
</evidence>
<evidence type="ECO:0000259" key="3">
    <source>
        <dbReference type="SMART" id="SM00220"/>
    </source>
</evidence>
<dbReference type="EMBL" id="JBHUCM010000005">
    <property type="protein sequence ID" value="MFD1536548.1"/>
    <property type="molecule type" value="Genomic_DNA"/>
</dbReference>
<dbReference type="InterPro" id="IPR049052">
    <property type="entry name" value="nSTAND1"/>
</dbReference>
<dbReference type="Pfam" id="PF20703">
    <property type="entry name" value="nSTAND1"/>
    <property type="match status" value="1"/>
</dbReference>
<reference evidence="5" key="1">
    <citation type="journal article" date="2019" name="Int. J. Syst. Evol. Microbiol.">
        <title>The Global Catalogue of Microorganisms (GCM) 10K type strain sequencing project: providing services to taxonomists for standard genome sequencing and annotation.</title>
        <authorList>
            <consortium name="The Broad Institute Genomics Platform"/>
            <consortium name="The Broad Institute Genome Sequencing Center for Infectious Disease"/>
            <person name="Wu L."/>
            <person name="Ma J."/>
        </authorList>
    </citation>
    <scope>NUCLEOTIDE SEQUENCE [LARGE SCALE GENOMIC DNA]</scope>
    <source>
        <strain evidence="5">CGMCC 1.15399</strain>
    </source>
</reference>